<proteinExistence type="inferred from homology"/>
<evidence type="ECO:0000313" key="6">
    <source>
        <dbReference type="Proteomes" id="UP000008143"/>
    </source>
</evidence>
<evidence type="ECO:0000256" key="2">
    <source>
        <dbReference type="ARBA" id="ARBA00049015"/>
    </source>
</evidence>
<dbReference type="CDD" id="cd02908">
    <property type="entry name" value="Macro_OAADPr_deacetylase"/>
    <property type="match status" value="1"/>
</dbReference>
<accession>A0A803JYS8</accession>
<dbReference type="PANTHER" id="PTHR11106:SF93">
    <property type="entry name" value="ADP-RIBOSE GLYCOHYDROLASE MACROD1"/>
    <property type="match status" value="1"/>
</dbReference>
<dbReference type="GeneTree" id="ENSGT00940000161450"/>
<dbReference type="CTD" id="28992"/>
<dbReference type="KEGG" id="xtr:496629"/>
<evidence type="ECO:0000256" key="1">
    <source>
        <dbReference type="ARBA" id="ARBA00022801"/>
    </source>
</evidence>
<sequence>MQTISVLLRAAGLSLPAGSAFGYASKVARTIYSNYIRPSPFSGEFRAQAARVGFAASNQRALQYLGICGNAHPISRPRPVTFLTLFQHFTPFAAPRGNISLAGAPSRHFTSLPPRTFFFWFPSPGLKLYSSMASSGKIDLHSPTVTWKEAKSYLKGLTNKQKRDHYSVKDFIKLKQIPVWKDTGKKVNIKQQEEGKYAKNKALNEKISLFRGDITKLEVDAIINAANSSLLGGGGVDGCIHRAAGPLLKLECSSLGGCQTGLAKMTCGYLLPAKYVIHTVGPVVQGDLGSAQEEDLRNCYRNCLLTAVEGKLRSVAFPCISTGVFGYPPEAAAEMALSTIREFLEENKDKFDRVIICVFLEKDEEIYLRKLPDYFPLDSTYPTCKL</sequence>
<comment type="catalytic activity">
    <reaction evidence="2">
        <text>alpha-NAD(+) + H2O = ADP-D-ribose + nicotinamide + H(+)</text>
        <dbReference type="Rhea" id="RHEA:68792"/>
        <dbReference type="ChEBI" id="CHEBI:15377"/>
        <dbReference type="ChEBI" id="CHEBI:15378"/>
        <dbReference type="ChEBI" id="CHEBI:17154"/>
        <dbReference type="ChEBI" id="CHEBI:57967"/>
        <dbReference type="ChEBI" id="CHEBI:77017"/>
    </reaction>
</comment>
<dbReference type="SUPFAM" id="SSF52949">
    <property type="entry name" value="Macro domain-like"/>
    <property type="match status" value="1"/>
</dbReference>
<evidence type="ECO:0000313" key="8">
    <source>
        <dbReference type="Xenbase" id="XB-GENE-947080"/>
    </source>
</evidence>
<dbReference type="RefSeq" id="XP_017948908.2">
    <property type="nucleotide sequence ID" value="XM_018093419.2"/>
</dbReference>
<dbReference type="Proteomes" id="UP000008143">
    <property type="component" value="Chromosome 4"/>
</dbReference>
<dbReference type="PROSITE" id="PS51154">
    <property type="entry name" value="MACRO"/>
    <property type="match status" value="1"/>
</dbReference>
<dbReference type="Pfam" id="PF01661">
    <property type="entry name" value="Macro"/>
    <property type="match status" value="1"/>
</dbReference>
<dbReference type="GeneID" id="496629"/>
<dbReference type="GO" id="GO:0042278">
    <property type="term" value="P:purine nucleoside metabolic process"/>
    <property type="evidence" value="ECO:0000318"/>
    <property type="project" value="GO_Central"/>
</dbReference>
<reference evidence="5" key="2">
    <citation type="submission" date="2021-03" db="UniProtKB">
        <authorList>
            <consortium name="Ensembl"/>
        </authorList>
    </citation>
    <scope>IDENTIFICATION</scope>
</reference>
<dbReference type="Gene3D" id="3.40.220.10">
    <property type="entry name" value="Leucine Aminopeptidase, subunit E, domain 1"/>
    <property type="match status" value="1"/>
</dbReference>
<name>A0A803JYS8_XENTR</name>
<reference evidence="5" key="1">
    <citation type="journal article" date="2010" name="Science">
        <title>The genome of the Western clawed frog Xenopus tropicalis.</title>
        <authorList>
            <person name="Hellsten U."/>
            <person name="Harland R.M."/>
            <person name="Gilchrist M.J."/>
            <person name="Hendrix D."/>
            <person name="Jurka J."/>
            <person name="Kapitonov V."/>
            <person name="Ovcharenko I."/>
            <person name="Putnam N.H."/>
            <person name="Shu S."/>
            <person name="Taher L."/>
            <person name="Blitz I.L."/>
            <person name="Blumberg B."/>
            <person name="Dichmann D.S."/>
            <person name="Dubchak I."/>
            <person name="Amaya E."/>
            <person name="Detter J.C."/>
            <person name="Fletcher R."/>
            <person name="Gerhard D.S."/>
            <person name="Goodstein D."/>
            <person name="Graves T."/>
            <person name="Grigoriev I.V."/>
            <person name="Grimwood J."/>
            <person name="Kawashima T."/>
            <person name="Lindquist E."/>
            <person name="Lucas S.M."/>
            <person name="Mead P.E."/>
            <person name="Mitros T."/>
            <person name="Ogino H."/>
            <person name="Ohta Y."/>
            <person name="Poliakov A.V."/>
            <person name="Pollet N."/>
            <person name="Robert J."/>
            <person name="Salamov A."/>
            <person name="Sater A.K."/>
            <person name="Schmutz J."/>
            <person name="Terry A."/>
            <person name="Vize P.D."/>
            <person name="Warren W.C."/>
            <person name="Wells D."/>
            <person name="Wills A."/>
            <person name="Wilson R.K."/>
            <person name="Zimmerman L.B."/>
            <person name="Zorn A.M."/>
            <person name="Grainger R."/>
            <person name="Grammer T."/>
            <person name="Khokha M.K."/>
            <person name="Richardson P.M."/>
            <person name="Rokhsar D.S."/>
        </authorList>
    </citation>
    <scope>NUCLEOTIDE SEQUENCE [LARGE SCALE GENOMIC DNA]</scope>
    <source>
        <strain evidence="5">Nigerian</strain>
    </source>
</reference>
<dbReference type="OrthoDB" id="6133115at2759"/>
<dbReference type="GO" id="GO:0140293">
    <property type="term" value="F:ADP-ribosylglutamate hydrolase activity"/>
    <property type="evidence" value="ECO:0000318"/>
    <property type="project" value="GO_Central"/>
</dbReference>
<dbReference type="SMART" id="SM00506">
    <property type="entry name" value="A1pp"/>
    <property type="match status" value="1"/>
</dbReference>
<dbReference type="AGR" id="Xenbase:XB-GENE-947080"/>
<feature type="domain" description="Macro" evidence="4">
    <location>
        <begin position="194"/>
        <end position="375"/>
    </location>
</feature>
<dbReference type="FunFam" id="3.40.220.10:FF:000003">
    <property type="entry name" value="O-acetyl-ADP-ribose deacetylase MACROD2"/>
    <property type="match status" value="1"/>
</dbReference>
<gene>
    <name evidence="5 7 8" type="primary">macrod1</name>
</gene>
<dbReference type="GO" id="GO:0006974">
    <property type="term" value="P:DNA damage response"/>
    <property type="evidence" value="ECO:0000318"/>
    <property type="project" value="GO_Central"/>
</dbReference>
<evidence type="ECO:0000313" key="7">
    <source>
        <dbReference type="RefSeq" id="XP_017948908.2"/>
    </source>
</evidence>
<dbReference type="GO" id="GO:0005654">
    <property type="term" value="C:nucleoplasm"/>
    <property type="evidence" value="ECO:0000318"/>
    <property type="project" value="GO_Central"/>
</dbReference>
<organism evidence="5">
    <name type="scientific">Xenopus tropicalis</name>
    <name type="common">Western clawed frog</name>
    <name type="synonym">Silurana tropicalis</name>
    <dbReference type="NCBI Taxonomy" id="8364"/>
    <lineage>
        <taxon>Eukaryota</taxon>
        <taxon>Metazoa</taxon>
        <taxon>Chordata</taxon>
        <taxon>Craniata</taxon>
        <taxon>Vertebrata</taxon>
        <taxon>Euteleostomi</taxon>
        <taxon>Amphibia</taxon>
        <taxon>Batrachia</taxon>
        <taxon>Anura</taxon>
        <taxon>Pipoidea</taxon>
        <taxon>Pipidae</taxon>
        <taxon>Xenopodinae</taxon>
        <taxon>Xenopus</taxon>
        <taxon>Silurana</taxon>
    </lineage>
</organism>
<protein>
    <submittedName>
        <fullName evidence="7">ADP-ribose glycohydrolase MACROD1 isoform X1</fullName>
    </submittedName>
    <submittedName>
        <fullName evidence="5">MACRO domain containing 1</fullName>
    </submittedName>
</protein>
<reference evidence="7" key="3">
    <citation type="submission" date="2025-04" db="UniProtKB">
        <authorList>
            <consortium name="RefSeq"/>
        </authorList>
    </citation>
    <scope>IDENTIFICATION</scope>
    <source>
        <strain evidence="7">Nigerian</strain>
        <tissue evidence="7">Liver and blood</tissue>
    </source>
</reference>
<dbReference type="Xenbase" id="XB-GENE-947080">
    <property type="gene designation" value="macrod1"/>
</dbReference>
<dbReference type="Ensembl" id="ENSXETT00000122774">
    <property type="protein sequence ID" value="ENSXETP00000113178"/>
    <property type="gene ID" value="ENSXETG00000035769"/>
</dbReference>
<dbReference type="OMA" id="PSHWYAP"/>
<evidence type="ECO:0000256" key="3">
    <source>
        <dbReference type="ARBA" id="ARBA00093460"/>
    </source>
</evidence>
<keyword evidence="6" id="KW-1185">Reference proteome</keyword>
<evidence type="ECO:0000259" key="4">
    <source>
        <dbReference type="PROSITE" id="PS51154"/>
    </source>
</evidence>
<dbReference type="Bgee" id="ENSXETG00000035769">
    <property type="expression patterns" value="Expressed in skeletal muscle tissue and 12 other cell types or tissues"/>
</dbReference>
<keyword evidence="1" id="KW-0378">Hydrolase</keyword>
<comment type="similarity">
    <text evidence="3">Belongs to the MacroD-type family. MacroD1/2-like subfamily.</text>
</comment>
<dbReference type="PANTHER" id="PTHR11106">
    <property type="entry name" value="GANGLIOSIDE INDUCED DIFFERENTIATION ASSOCIATED PROTEIN 2-RELATED"/>
    <property type="match status" value="1"/>
</dbReference>
<dbReference type="AlphaFoldDB" id="A0A803JYS8"/>
<evidence type="ECO:0000313" key="5">
    <source>
        <dbReference type="Ensembl" id="ENSXETP00000113178"/>
    </source>
</evidence>
<dbReference type="InterPro" id="IPR043472">
    <property type="entry name" value="Macro_dom-like"/>
</dbReference>
<dbReference type="InterPro" id="IPR002589">
    <property type="entry name" value="Macro_dom"/>
</dbReference>